<dbReference type="AlphaFoldDB" id="A0A4R1LEH5"/>
<comment type="caution">
    <text evidence="1">The sequence shown here is derived from an EMBL/GenBank/DDBJ whole genome shotgun (WGS) entry which is preliminary data.</text>
</comment>
<dbReference type="OrthoDB" id="190848at2"/>
<gene>
    <name evidence="1" type="ORF">C7378_0203</name>
</gene>
<dbReference type="Pfam" id="PF11185">
    <property type="entry name" value="DUF2971"/>
    <property type="match status" value="1"/>
</dbReference>
<dbReference type="EMBL" id="SMGK01000001">
    <property type="protein sequence ID" value="TCK75223.1"/>
    <property type="molecule type" value="Genomic_DNA"/>
</dbReference>
<dbReference type="Proteomes" id="UP000295210">
    <property type="component" value="Unassembled WGS sequence"/>
</dbReference>
<organism evidence="1 2">
    <name type="scientific">Acidipila rosea</name>
    <dbReference type="NCBI Taxonomy" id="768535"/>
    <lineage>
        <taxon>Bacteria</taxon>
        <taxon>Pseudomonadati</taxon>
        <taxon>Acidobacteriota</taxon>
        <taxon>Terriglobia</taxon>
        <taxon>Terriglobales</taxon>
        <taxon>Acidobacteriaceae</taxon>
        <taxon>Acidipila</taxon>
    </lineage>
</organism>
<sequence>MEEWQAQMVTCLAHEEAKNLRVEEALAIKYDHRPNSVFKYRQVDDWSLQNLENDCVWVCSPTDYNDPYDSSISITSETLTSSIVQDGVKELIKQGLDKDLDTERLKALLAAENPAIALQEALLGQDQIPPEFWPPFIAAFEEQVQQWKQAVKELLPGSHKDSLKVCSFSGTVDSIIMWSHYADQHRGFSIEYDLQVLPPENLFVRMLYPVIYSDALFDATRYYLAALRDRPGFNILFPALASLYKSPEWSYEREWRLVIPAGLVKEPSRWRVPKPKCLHLGSRMNAEQRDKVLAIARKRDIEVYQTFLAEDSFSLRSEPAYAHS</sequence>
<proteinExistence type="predicted"/>
<dbReference type="InterPro" id="IPR021352">
    <property type="entry name" value="DUF2971"/>
</dbReference>
<name>A0A4R1LEH5_9BACT</name>
<dbReference type="RefSeq" id="WP_131990822.1">
    <property type="nucleotide sequence ID" value="NZ_SMGK01000001.1"/>
</dbReference>
<keyword evidence="2" id="KW-1185">Reference proteome</keyword>
<evidence type="ECO:0000313" key="2">
    <source>
        <dbReference type="Proteomes" id="UP000295210"/>
    </source>
</evidence>
<accession>A0A4R1LEH5</accession>
<reference evidence="1 2" key="1">
    <citation type="submission" date="2019-03" db="EMBL/GenBank/DDBJ databases">
        <title>Genomic Encyclopedia of Type Strains, Phase IV (KMG-IV): sequencing the most valuable type-strain genomes for metagenomic binning, comparative biology and taxonomic classification.</title>
        <authorList>
            <person name="Goeker M."/>
        </authorList>
    </citation>
    <scope>NUCLEOTIDE SEQUENCE [LARGE SCALE GENOMIC DNA]</scope>
    <source>
        <strain evidence="1 2">DSM 103428</strain>
    </source>
</reference>
<protein>
    <recommendedName>
        <fullName evidence="3">DUF2971 family protein</fullName>
    </recommendedName>
</protein>
<evidence type="ECO:0000313" key="1">
    <source>
        <dbReference type="EMBL" id="TCK75223.1"/>
    </source>
</evidence>
<evidence type="ECO:0008006" key="3">
    <source>
        <dbReference type="Google" id="ProtNLM"/>
    </source>
</evidence>